<comment type="similarity">
    <text evidence="5">Belongs to the DPH7 family.</text>
</comment>
<dbReference type="PANTHER" id="PTHR46042:SF1">
    <property type="entry name" value="DIPHTHINE METHYLTRANSFERASE"/>
    <property type="match status" value="1"/>
</dbReference>
<keyword evidence="4" id="KW-0378">Hydrolase</keyword>
<comment type="catalytic activity">
    <reaction evidence="7">
        <text>diphthine methyl ester-[translation elongation factor 2] + H2O = diphthine-[translation elongation factor 2] + methanol + H(+)</text>
        <dbReference type="Rhea" id="RHEA:42656"/>
        <dbReference type="Rhea" id="RHEA-COMP:10172"/>
        <dbReference type="Rhea" id="RHEA-COMP:10173"/>
        <dbReference type="ChEBI" id="CHEBI:15377"/>
        <dbReference type="ChEBI" id="CHEBI:15378"/>
        <dbReference type="ChEBI" id="CHEBI:17790"/>
        <dbReference type="ChEBI" id="CHEBI:79005"/>
        <dbReference type="ChEBI" id="CHEBI:82696"/>
        <dbReference type="EC" id="3.1.1.97"/>
    </reaction>
</comment>
<dbReference type="Pfam" id="PF00400">
    <property type="entry name" value="WD40"/>
    <property type="match status" value="2"/>
</dbReference>
<protein>
    <recommendedName>
        <fullName evidence="6">methylated diphthine methylhydrolase</fullName>
        <ecNumber evidence="6">3.1.1.97</ecNumber>
    </recommendedName>
</protein>
<organism evidence="9">
    <name type="scientific">Schistosoma japonicum</name>
    <name type="common">Blood fluke</name>
    <dbReference type="NCBI Taxonomy" id="6182"/>
    <lineage>
        <taxon>Eukaryota</taxon>
        <taxon>Metazoa</taxon>
        <taxon>Spiralia</taxon>
        <taxon>Lophotrochozoa</taxon>
        <taxon>Platyhelminthes</taxon>
        <taxon>Trematoda</taxon>
        <taxon>Digenea</taxon>
        <taxon>Strigeidida</taxon>
        <taxon>Schistosomatoidea</taxon>
        <taxon>Schistosomatidae</taxon>
        <taxon>Schistosoma</taxon>
    </lineage>
</organism>
<dbReference type="InterPro" id="IPR015943">
    <property type="entry name" value="WD40/YVTN_repeat-like_dom_sf"/>
</dbReference>
<dbReference type="Gene3D" id="2.130.10.10">
    <property type="entry name" value="YVTN repeat-like/Quinoprotein amine dehydrogenase"/>
    <property type="match status" value="1"/>
</dbReference>
<feature type="repeat" description="WD" evidence="8">
    <location>
        <begin position="200"/>
        <end position="235"/>
    </location>
</feature>
<evidence type="ECO:0000313" key="9">
    <source>
        <dbReference type="EMBL" id="AAW26338.1"/>
    </source>
</evidence>
<name>Q5DCW8_SCHJA</name>
<evidence type="ECO:0000256" key="8">
    <source>
        <dbReference type="PROSITE-ProRule" id="PRU00221"/>
    </source>
</evidence>
<dbReference type="AlphaFoldDB" id="Q5DCW8"/>
<keyword evidence="3" id="KW-0677">Repeat</keyword>
<evidence type="ECO:0000256" key="2">
    <source>
        <dbReference type="ARBA" id="ARBA00022574"/>
    </source>
</evidence>
<dbReference type="PANTHER" id="PTHR46042">
    <property type="entry name" value="DIPHTHINE METHYLTRANSFERASE"/>
    <property type="match status" value="1"/>
</dbReference>
<reference evidence="9" key="1">
    <citation type="submission" date="2004-11" db="EMBL/GenBank/DDBJ databases">
        <title>The full-length cDNA sequences of Schistosoma japonicum genes.</title>
        <authorList>
            <person name="Han Z."/>
        </authorList>
    </citation>
    <scope>NUCLEOTIDE SEQUENCE</scope>
</reference>
<evidence type="ECO:0000256" key="1">
    <source>
        <dbReference type="ARBA" id="ARBA00005156"/>
    </source>
</evidence>
<evidence type="ECO:0000256" key="5">
    <source>
        <dbReference type="ARBA" id="ARBA00038092"/>
    </source>
</evidence>
<dbReference type="SMART" id="SM00320">
    <property type="entry name" value="WD40"/>
    <property type="match status" value="2"/>
</dbReference>
<dbReference type="GO" id="GO:0061685">
    <property type="term" value="F:diphthine methylesterase activity"/>
    <property type="evidence" value="ECO:0007669"/>
    <property type="project" value="UniProtKB-EC"/>
</dbReference>
<evidence type="ECO:0000256" key="3">
    <source>
        <dbReference type="ARBA" id="ARBA00022737"/>
    </source>
</evidence>
<reference evidence="9" key="2">
    <citation type="journal article" date="2006" name="PLoS Pathog.">
        <title>New perspectives on host-parasite interplay by comparative transcriptomic and proteomic analyses of Schistosoma japonicum.</title>
        <authorList>
            <person name="Liu F."/>
            <person name="Lu J."/>
            <person name="Hu W."/>
            <person name="Wang S.Y."/>
            <person name="Cui S.J."/>
            <person name="Chi M."/>
            <person name="Yan Q."/>
            <person name="Wang X.R."/>
            <person name="Song H.D."/>
            <person name="Xu X.N."/>
            <person name="Wang J.J."/>
            <person name="Zhang X.L."/>
            <person name="Zhang X."/>
            <person name="Wang Z.Q."/>
            <person name="Xue C.L."/>
            <person name="Brindley P.J."/>
            <person name="McManus D.P."/>
            <person name="Yang P.Y."/>
            <person name="Feng Z."/>
            <person name="Chen Z."/>
            <person name="Han Z.G."/>
        </authorList>
    </citation>
    <scope>NUCLEOTIDE SEQUENCE</scope>
</reference>
<accession>Q5DCW8</accession>
<evidence type="ECO:0000256" key="7">
    <source>
        <dbReference type="ARBA" id="ARBA00047551"/>
    </source>
</evidence>
<dbReference type="InterPro" id="IPR001680">
    <property type="entry name" value="WD40_rpt"/>
</dbReference>
<evidence type="ECO:0000256" key="6">
    <source>
        <dbReference type="ARBA" id="ARBA00039131"/>
    </source>
</evidence>
<dbReference type="EC" id="3.1.1.97" evidence="6"/>
<dbReference type="SUPFAM" id="SSF50978">
    <property type="entry name" value="WD40 repeat-like"/>
    <property type="match status" value="1"/>
</dbReference>
<dbReference type="GO" id="GO:0005737">
    <property type="term" value="C:cytoplasm"/>
    <property type="evidence" value="ECO:0007669"/>
    <property type="project" value="TreeGrafter"/>
</dbReference>
<keyword evidence="2 8" id="KW-0853">WD repeat</keyword>
<comment type="pathway">
    <text evidence="1">Protein modification; peptidyl-diphthamide biosynthesis.</text>
</comment>
<dbReference type="PROSITE" id="PS50082">
    <property type="entry name" value="WD_REPEATS_2"/>
    <property type="match status" value="1"/>
</dbReference>
<dbReference type="EMBL" id="AY814606">
    <property type="protein sequence ID" value="AAW26338.1"/>
    <property type="molecule type" value="mRNA"/>
</dbReference>
<sequence>MNRMKFLWKTLHQYVAEYHTDTVKFCPNGSMVLCGSYELNSDTQERLGGLLLFNRTLIGSQYVLSCKISCPGVLDTSWLNGTVAVGALANGSSNLWDYTTDNQSMIELVNFQVSNHILLSVDTCFDRCVFSDSGGNISVWRINTSSGSNPQLTLQWCAHEFEAWCACLNKWNNEIVFTGGDDSKCCIWDLRDGCKKPLNTIRHSMGVCSVQNYSDVEHFISTGSYDETLYIWDLRMIHSSKDFVSIPLHSCHFGGGVWRHKWGPHNCVIVSAMHGGFAVAHLPQSSFSCQDKAVKDSVYKFCRTNGQLAYGIDWGLFHGINEKEDFFKSTVVSCSFYDNTIEFGELSVHI</sequence>
<proteinExistence type="evidence at transcript level"/>
<dbReference type="GO" id="GO:0017183">
    <property type="term" value="P:protein histidyl modification to diphthamide"/>
    <property type="evidence" value="ECO:0007669"/>
    <property type="project" value="TreeGrafter"/>
</dbReference>
<dbReference type="InterPro" id="IPR052415">
    <property type="entry name" value="Diphthine_MTase"/>
</dbReference>
<dbReference type="InterPro" id="IPR036322">
    <property type="entry name" value="WD40_repeat_dom_sf"/>
</dbReference>
<evidence type="ECO:0000256" key="4">
    <source>
        <dbReference type="ARBA" id="ARBA00022801"/>
    </source>
</evidence>
<dbReference type="PROSITE" id="PS00678">
    <property type="entry name" value="WD_REPEATS_1"/>
    <property type="match status" value="1"/>
</dbReference>
<dbReference type="InterPro" id="IPR019775">
    <property type="entry name" value="WD40_repeat_CS"/>
</dbReference>